<comment type="caution">
    <text evidence="11">The sequence shown here is derived from an EMBL/GenBank/DDBJ whole genome shotgun (WGS) entry which is preliminary data.</text>
</comment>
<evidence type="ECO:0000256" key="5">
    <source>
        <dbReference type="ARBA" id="ARBA00022694"/>
    </source>
</evidence>
<sequence length="140" mass="15953">MELTYKLEELPKAVDTVLKQLNSKVVCFYGDMGAGKTTFIKAIVKALGSNDVVSSPTFSLVNPYVTEKDTIYHFDLYRVQDVEELYQIGIEDYLDSDAWILIEWPQIIADLLPETHSALYFSTVNNDVRSLKLTENYCLT</sequence>
<evidence type="ECO:0000256" key="6">
    <source>
        <dbReference type="ARBA" id="ARBA00022723"/>
    </source>
</evidence>
<evidence type="ECO:0000256" key="4">
    <source>
        <dbReference type="ARBA" id="ARBA00022490"/>
    </source>
</evidence>
<dbReference type="EMBL" id="VHIQ01000008">
    <property type="protein sequence ID" value="TPV31517.1"/>
    <property type="molecule type" value="Genomic_DNA"/>
</dbReference>
<dbReference type="Gene3D" id="3.40.50.300">
    <property type="entry name" value="P-loop containing nucleotide triphosphate hydrolases"/>
    <property type="match status" value="1"/>
</dbReference>
<reference evidence="11 12" key="1">
    <citation type="submission" date="2019-06" db="EMBL/GenBank/DDBJ databases">
        <title>Flavobacteriaceae Paucihalobacterium erythroidium CWB-1, complete genome.</title>
        <authorList>
            <person name="Wu S."/>
        </authorList>
    </citation>
    <scope>NUCLEOTIDE SEQUENCE [LARGE SCALE GENOMIC DNA]</scope>
    <source>
        <strain evidence="11 12">CWB-1</strain>
    </source>
</reference>
<evidence type="ECO:0000256" key="9">
    <source>
        <dbReference type="ARBA" id="ARBA00022842"/>
    </source>
</evidence>
<dbReference type="AlphaFoldDB" id="A0A506PEL9"/>
<protein>
    <recommendedName>
        <fullName evidence="3">tRNA threonylcarbamoyladenosine biosynthesis protein TsaE</fullName>
    </recommendedName>
    <alternativeName>
        <fullName evidence="10">t(6)A37 threonylcarbamoyladenosine biosynthesis protein TsaE</fullName>
    </alternativeName>
</protein>
<dbReference type="InterPro" id="IPR003442">
    <property type="entry name" value="T6A_TsaE"/>
</dbReference>
<comment type="subcellular location">
    <subcellularLocation>
        <location evidence="1">Cytoplasm</location>
    </subcellularLocation>
</comment>
<keyword evidence="5" id="KW-0819">tRNA processing</keyword>
<keyword evidence="9" id="KW-0460">Magnesium</keyword>
<dbReference type="GO" id="GO:0005737">
    <property type="term" value="C:cytoplasm"/>
    <property type="evidence" value="ECO:0007669"/>
    <property type="project" value="UniProtKB-SubCell"/>
</dbReference>
<accession>A0A506PEL9</accession>
<dbReference type="GO" id="GO:0016740">
    <property type="term" value="F:transferase activity"/>
    <property type="evidence" value="ECO:0007669"/>
    <property type="project" value="UniProtKB-KW"/>
</dbReference>
<evidence type="ECO:0000256" key="8">
    <source>
        <dbReference type="ARBA" id="ARBA00022840"/>
    </source>
</evidence>
<keyword evidence="7" id="KW-0547">Nucleotide-binding</keyword>
<keyword evidence="6" id="KW-0479">Metal-binding</keyword>
<dbReference type="PANTHER" id="PTHR33540:SF2">
    <property type="entry name" value="TRNA THREONYLCARBAMOYLADENOSINE BIOSYNTHESIS PROTEIN TSAE"/>
    <property type="match status" value="1"/>
</dbReference>
<dbReference type="OrthoDB" id="9815896at2"/>
<evidence type="ECO:0000313" key="11">
    <source>
        <dbReference type="EMBL" id="TPV31517.1"/>
    </source>
</evidence>
<keyword evidence="11" id="KW-0808">Transferase</keyword>
<keyword evidence="12" id="KW-1185">Reference proteome</keyword>
<proteinExistence type="inferred from homology"/>
<evidence type="ECO:0000256" key="7">
    <source>
        <dbReference type="ARBA" id="ARBA00022741"/>
    </source>
</evidence>
<dbReference type="GO" id="GO:0002949">
    <property type="term" value="P:tRNA threonylcarbamoyladenosine modification"/>
    <property type="evidence" value="ECO:0007669"/>
    <property type="project" value="InterPro"/>
</dbReference>
<comment type="similarity">
    <text evidence="2">Belongs to the TsaE family.</text>
</comment>
<evidence type="ECO:0000256" key="2">
    <source>
        <dbReference type="ARBA" id="ARBA00007599"/>
    </source>
</evidence>
<evidence type="ECO:0000256" key="3">
    <source>
        <dbReference type="ARBA" id="ARBA00019010"/>
    </source>
</evidence>
<dbReference type="Proteomes" id="UP000317332">
    <property type="component" value="Unassembled WGS sequence"/>
</dbReference>
<name>A0A506PEL9_9FLAO</name>
<dbReference type="PANTHER" id="PTHR33540">
    <property type="entry name" value="TRNA THREONYLCARBAMOYLADENOSINE BIOSYNTHESIS PROTEIN TSAE"/>
    <property type="match status" value="1"/>
</dbReference>
<organism evidence="11 12">
    <name type="scientific">Paucihalobacter ruber</name>
    <dbReference type="NCBI Taxonomy" id="2567861"/>
    <lineage>
        <taxon>Bacteria</taxon>
        <taxon>Pseudomonadati</taxon>
        <taxon>Bacteroidota</taxon>
        <taxon>Flavobacteriia</taxon>
        <taxon>Flavobacteriales</taxon>
        <taxon>Flavobacteriaceae</taxon>
        <taxon>Paucihalobacter</taxon>
    </lineage>
</organism>
<keyword evidence="4" id="KW-0963">Cytoplasm</keyword>
<dbReference type="RefSeq" id="WP_140991580.1">
    <property type="nucleotide sequence ID" value="NZ_VHIQ01000008.1"/>
</dbReference>
<dbReference type="InterPro" id="IPR027417">
    <property type="entry name" value="P-loop_NTPase"/>
</dbReference>
<evidence type="ECO:0000313" key="12">
    <source>
        <dbReference type="Proteomes" id="UP000317332"/>
    </source>
</evidence>
<dbReference type="Pfam" id="PF02367">
    <property type="entry name" value="TsaE"/>
    <property type="match status" value="1"/>
</dbReference>
<dbReference type="GO" id="GO:0046872">
    <property type="term" value="F:metal ion binding"/>
    <property type="evidence" value="ECO:0007669"/>
    <property type="project" value="UniProtKB-KW"/>
</dbReference>
<gene>
    <name evidence="11" type="primary">tsaE</name>
    <name evidence="11" type="ORF">FJ651_15095</name>
</gene>
<dbReference type="NCBIfam" id="TIGR00150">
    <property type="entry name" value="T6A_YjeE"/>
    <property type="match status" value="1"/>
</dbReference>
<dbReference type="GO" id="GO:0005524">
    <property type="term" value="F:ATP binding"/>
    <property type="evidence" value="ECO:0007669"/>
    <property type="project" value="UniProtKB-KW"/>
</dbReference>
<dbReference type="SUPFAM" id="SSF52540">
    <property type="entry name" value="P-loop containing nucleoside triphosphate hydrolases"/>
    <property type="match status" value="1"/>
</dbReference>
<evidence type="ECO:0000256" key="1">
    <source>
        <dbReference type="ARBA" id="ARBA00004496"/>
    </source>
</evidence>
<evidence type="ECO:0000256" key="10">
    <source>
        <dbReference type="ARBA" id="ARBA00032441"/>
    </source>
</evidence>
<keyword evidence="8" id="KW-0067">ATP-binding</keyword>